<comment type="caution">
    <text evidence="2">The sequence shown here is derived from an EMBL/GenBank/DDBJ whole genome shotgun (WGS) entry which is preliminary data.</text>
</comment>
<evidence type="ECO:0000313" key="3">
    <source>
        <dbReference type="Proteomes" id="UP000796761"/>
    </source>
</evidence>
<evidence type="ECO:0000313" key="2">
    <source>
        <dbReference type="EMBL" id="TRZ08093.1"/>
    </source>
</evidence>
<dbReference type="EMBL" id="SWJQ01001490">
    <property type="protein sequence ID" value="TRZ08093.1"/>
    <property type="molecule type" value="Genomic_DNA"/>
</dbReference>
<gene>
    <name evidence="2" type="ORF">HGM15179_019011</name>
</gene>
<organism evidence="2 3">
    <name type="scientific">Zosterops borbonicus</name>
    <dbReference type="NCBI Taxonomy" id="364589"/>
    <lineage>
        <taxon>Eukaryota</taxon>
        <taxon>Metazoa</taxon>
        <taxon>Chordata</taxon>
        <taxon>Craniata</taxon>
        <taxon>Vertebrata</taxon>
        <taxon>Euteleostomi</taxon>
        <taxon>Archelosauria</taxon>
        <taxon>Archosauria</taxon>
        <taxon>Dinosauria</taxon>
        <taxon>Saurischia</taxon>
        <taxon>Theropoda</taxon>
        <taxon>Coelurosauria</taxon>
        <taxon>Aves</taxon>
        <taxon>Neognathae</taxon>
        <taxon>Neoaves</taxon>
        <taxon>Telluraves</taxon>
        <taxon>Australaves</taxon>
        <taxon>Passeriformes</taxon>
        <taxon>Sylvioidea</taxon>
        <taxon>Zosteropidae</taxon>
        <taxon>Zosterops</taxon>
    </lineage>
</organism>
<sequence length="137" mass="14901">MGPWRCRDPPTACMGGAHAGADRCLEEAVIQLKTRWREKALAFRLEQPVLGGLHPVERETRAAAVLGGLSVGETHVAADVVGLLLVRVDPRWRSSWRTVSRGKDPMVSQEDSSPGGVEENLGGELTKKTPWPVSLHC</sequence>
<name>A0A8K1FVI4_9PASS</name>
<dbReference type="Proteomes" id="UP000796761">
    <property type="component" value="Unassembled WGS sequence"/>
</dbReference>
<keyword evidence="3" id="KW-1185">Reference proteome</keyword>
<feature type="region of interest" description="Disordered" evidence="1">
    <location>
        <begin position="97"/>
        <end position="132"/>
    </location>
</feature>
<reference evidence="2" key="1">
    <citation type="submission" date="2019-04" db="EMBL/GenBank/DDBJ databases">
        <title>Genome assembly of Zosterops borbonicus 15179.</title>
        <authorList>
            <person name="Leroy T."/>
            <person name="Anselmetti Y."/>
            <person name="Tilak M.-K."/>
            <person name="Nabholz B."/>
        </authorList>
    </citation>
    <scope>NUCLEOTIDE SEQUENCE</scope>
    <source>
        <strain evidence="2">HGM_15179</strain>
        <tissue evidence="2">Muscle</tissue>
    </source>
</reference>
<proteinExistence type="predicted"/>
<protein>
    <submittedName>
        <fullName evidence="2">Uncharacterized protein</fullName>
    </submittedName>
</protein>
<evidence type="ECO:0000256" key="1">
    <source>
        <dbReference type="SAM" id="MobiDB-lite"/>
    </source>
</evidence>
<dbReference type="AlphaFoldDB" id="A0A8K1FVI4"/>
<accession>A0A8K1FVI4</accession>